<comment type="caution">
    <text evidence="2">The sequence shown here is derived from an EMBL/GenBank/DDBJ whole genome shotgun (WGS) entry which is preliminary data.</text>
</comment>
<dbReference type="EMBL" id="SGXT01000015">
    <property type="protein sequence ID" value="RZT59611.1"/>
    <property type="molecule type" value="Genomic_DNA"/>
</dbReference>
<keyword evidence="1" id="KW-0472">Membrane</keyword>
<evidence type="ECO:0008006" key="4">
    <source>
        <dbReference type="Google" id="ProtNLM"/>
    </source>
</evidence>
<organism evidence="2 3">
    <name type="scientific">Microcella alkaliphila</name>
    <dbReference type="NCBI Taxonomy" id="279828"/>
    <lineage>
        <taxon>Bacteria</taxon>
        <taxon>Bacillati</taxon>
        <taxon>Actinomycetota</taxon>
        <taxon>Actinomycetes</taxon>
        <taxon>Micrococcales</taxon>
        <taxon>Microbacteriaceae</taxon>
        <taxon>Microcella</taxon>
    </lineage>
</organism>
<name>A0A4Q7TGN4_9MICO</name>
<evidence type="ECO:0000256" key="1">
    <source>
        <dbReference type="SAM" id="Phobius"/>
    </source>
</evidence>
<dbReference type="AlphaFoldDB" id="A0A4Q7TGN4"/>
<dbReference type="RefSeq" id="WP_198674407.1">
    <property type="nucleotide sequence ID" value="NZ_SGXT01000015.1"/>
</dbReference>
<dbReference type="Proteomes" id="UP000292408">
    <property type="component" value="Unassembled WGS sequence"/>
</dbReference>
<gene>
    <name evidence="2" type="ORF">EV140_1592</name>
</gene>
<proteinExistence type="predicted"/>
<keyword evidence="3" id="KW-1185">Reference proteome</keyword>
<evidence type="ECO:0000313" key="2">
    <source>
        <dbReference type="EMBL" id="RZT59611.1"/>
    </source>
</evidence>
<keyword evidence="1" id="KW-1133">Transmembrane helix</keyword>
<protein>
    <recommendedName>
        <fullName evidence="4">DUF4190 domain-containing protein</fullName>
    </recommendedName>
</protein>
<accession>A0A4Q7TGN4</accession>
<sequence length="108" mass="11247">MTDAPPPAYSQPVQPAVNPGQTLGIVALIVSIVSLFIPIALVSLILGIVARNQSKKVGMKNGFAVAAIWISAVLIVLSIIVIILVIAAISVVGFSEFEQIILDPSFAP</sequence>
<feature type="transmembrane region" description="Helical" evidence="1">
    <location>
        <begin position="25"/>
        <end position="50"/>
    </location>
</feature>
<evidence type="ECO:0000313" key="3">
    <source>
        <dbReference type="Proteomes" id="UP000292408"/>
    </source>
</evidence>
<feature type="transmembrane region" description="Helical" evidence="1">
    <location>
        <begin position="62"/>
        <end position="89"/>
    </location>
</feature>
<reference evidence="2 3" key="1">
    <citation type="journal article" date="2015" name="Stand. Genomic Sci.">
        <title>Genomic Encyclopedia of Bacterial and Archaeal Type Strains, Phase III: the genomes of soil and plant-associated and newly described type strains.</title>
        <authorList>
            <person name="Whitman W.B."/>
            <person name="Woyke T."/>
            <person name="Klenk H.P."/>
            <person name="Zhou Y."/>
            <person name="Lilburn T.G."/>
            <person name="Beck B.J."/>
            <person name="De Vos P."/>
            <person name="Vandamme P."/>
            <person name="Eisen J.A."/>
            <person name="Garrity G."/>
            <person name="Hugenholtz P."/>
            <person name="Kyrpides N.C."/>
        </authorList>
    </citation>
    <scope>NUCLEOTIDE SEQUENCE [LARGE SCALE GENOMIC DNA]</scope>
    <source>
        <strain evidence="2 3">AC4r</strain>
    </source>
</reference>
<keyword evidence="1" id="KW-0812">Transmembrane</keyword>